<dbReference type="GO" id="GO:0005737">
    <property type="term" value="C:cytoplasm"/>
    <property type="evidence" value="ECO:0007669"/>
    <property type="project" value="UniProtKB-SubCell"/>
</dbReference>
<evidence type="ECO:0000256" key="1">
    <source>
        <dbReference type="ARBA" id="ARBA00004496"/>
    </source>
</evidence>
<sequence>MELKKNMIMKEDLSNALEVLKSGGIILYPTDTIWGIGCDATNPEAVEKVYKLKGRSKDKSLIILLENENRLSGYVNDIPEVAYELIEFSEKPLTIIYSKAKNLAPNLLADDGTIGIRIVKHRFCEQLIQRFRKPIVSTSANISGEPSPKNFHDISDEIKAGVDYIVQFEQEDLTPKQASTIMKLDPSGAFSFIRK</sequence>
<dbReference type="GO" id="GO:0003725">
    <property type="term" value="F:double-stranded RNA binding"/>
    <property type="evidence" value="ECO:0007669"/>
    <property type="project" value="InterPro"/>
</dbReference>
<dbReference type="InterPro" id="IPR006070">
    <property type="entry name" value="Sua5-like_dom"/>
</dbReference>
<dbReference type="PANTHER" id="PTHR17490">
    <property type="entry name" value="SUA5"/>
    <property type="match status" value="1"/>
</dbReference>
<dbReference type="NCBIfam" id="TIGR00057">
    <property type="entry name" value="L-threonylcarbamoyladenylate synthase"/>
    <property type="match status" value="1"/>
</dbReference>
<dbReference type="GO" id="GO:0006450">
    <property type="term" value="P:regulation of translational fidelity"/>
    <property type="evidence" value="ECO:0007669"/>
    <property type="project" value="TreeGrafter"/>
</dbReference>
<dbReference type="InterPro" id="IPR017945">
    <property type="entry name" value="DHBP_synth_RibB-like_a/b_dom"/>
</dbReference>
<evidence type="ECO:0000313" key="14">
    <source>
        <dbReference type="Proteomes" id="UP000199421"/>
    </source>
</evidence>
<dbReference type="Proteomes" id="UP000199421">
    <property type="component" value="Unassembled WGS sequence"/>
</dbReference>
<comment type="catalytic activity">
    <reaction evidence="11">
        <text>L-threonine + hydrogencarbonate + ATP = L-threonylcarbamoyladenylate + diphosphate + H2O</text>
        <dbReference type="Rhea" id="RHEA:36407"/>
        <dbReference type="ChEBI" id="CHEBI:15377"/>
        <dbReference type="ChEBI" id="CHEBI:17544"/>
        <dbReference type="ChEBI" id="CHEBI:30616"/>
        <dbReference type="ChEBI" id="CHEBI:33019"/>
        <dbReference type="ChEBI" id="CHEBI:57926"/>
        <dbReference type="ChEBI" id="CHEBI:73682"/>
        <dbReference type="EC" id="2.7.7.87"/>
    </reaction>
</comment>
<evidence type="ECO:0000259" key="12">
    <source>
        <dbReference type="PROSITE" id="PS51163"/>
    </source>
</evidence>
<evidence type="ECO:0000256" key="9">
    <source>
        <dbReference type="ARBA" id="ARBA00022840"/>
    </source>
</evidence>
<evidence type="ECO:0000256" key="10">
    <source>
        <dbReference type="ARBA" id="ARBA00029774"/>
    </source>
</evidence>
<accession>A0A1H7YI90</accession>
<evidence type="ECO:0000256" key="2">
    <source>
        <dbReference type="ARBA" id="ARBA00007663"/>
    </source>
</evidence>
<evidence type="ECO:0000256" key="7">
    <source>
        <dbReference type="ARBA" id="ARBA00022695"/>
    </source>
</evidence>
<feature type="domain" description="YrdC-like" evidence="12">
    <location>
        <begin position="10"/>
        <end position="195"/>
    </location>
</feature>
<protein>
    <recommendedName>
        <fullName evidence="10">L-threonylcarbamoyladenylate synthase</fullName>
        <ecNumber evidence="3">2.7.7.87</ecNumber>
    </recommendedName>
    <alternativeName>
        <fullName evidence="10">L-threonylcarbamoyladenylate synthase</fullName>
    </alternativeName>
</protein>
<dbReference type="SUPFAM" id="SSF55821">
    <property type="entry name" value="YrdC/RibB"/>
    <property type="match status" value="1"/>
</dbReference>
<dbReference type="PROSITE" id="PS51163">
    <property type="entry name" value="YRDC"/>
    <property type="match status" value="1"/>
</dbReference>
<evidence type="ECO:0000256" key="6">
    <source>
        <dbReference type="ARBA" id="ARBA00022694"/>
    </source>
</evidence>
<keyword evidence="4" id="KW-0963">Cytoplasm</keyword>
<dbReference type="GO" id="GO:0005524">
    <property type="term" value="F:ATP binding"/>
    <property type="evidence" value="ECO:0007669"/>
    <property type="project" value="UniProtKB-KW"/>
</dbReference>
<comment type="similarity">
    <text evidence="2">Belongs to the SUA5 family.</text>
</comment>
<proteinExistence type="inferred from homology"/>
<dbReference type="Pfam" id="PF01300">
    <property type="entry name" value="Sua5_yciO_yrdC"/>
    <property type="match status" value="1"/>
</dbReference>
<dbReference type="STRING" id="407022.SAMN05661044_05215"/>
<evidence type="ECO:0000256" key="3">
    <source>
        <dbReference type="ARBA" id="ARBA00012584"/>
    </source>
</evidence>
<evidence type="ECO:0000256" key="5">
    <source>
        <dbReference type="ARBA" id="ARBA00022679"/>
    </source>
</evidence>
<organism evidence="13 14">
    <name type="scientific">Olivibacter domesticus</name>
    <name type="common">Pseudosphingobacterium domesticum</name>
    <dbReference type="NCBI Taxonomy" id="407022"/>
    <lineage>
        <taxon>Bacteria</taxon>
        <taxon>Pseudomonadati</taxon>
        <taxon>Bacteroidota</taxon>
        <taxon>Sphingobacteriia</taxon>
        <taxon>Sphingobacteriales</taxon>
        <taxon>Sphingobacteriaceae</taxon>
        <taxon>Olivibacter</taxon>
    </lineage>
</organism>
<dbReference type="Gene3D" id="3.90.870.10">
    <property type="entry name" value="DHBP synthase"/>
    <property type="match status" value="1"/>
</dbReference>
<dbReference type="GO" id="GO:0061710">
    <property type="term" value="F:L-threonylcarbamoyladenylate synthase"/>
    <property type="evidence" value="ECO:0007669"/>
    <property type="project" value="UniProtKB-EC"/>
</dbReference>
<keyword evidence="5" id="KW-0808">Transferase</keyword>
<keyword evidence="8" id="KW-0547">Nucleotide-binding</keyword>
<reference evidence="14" key="1">
    <citation type="submission" date="2016-10" db="EMBL/GenBank/DDBJ databases">
        <authorList>
            <person name="Varghese N."/>
            <person name="Submissions S."/>
        </authorList>
    </citation>
    <scope>NUCLEOTIDE SEQUENCE [LARGE SCALE GENOMIC DNA]</scope>
    <source>
        <strain evidence="14">DSM 18733</strain>
    </source>
</reference>
<evidence type="ECO:0000313" key="13">
    <source>
        <dbReference type="EMBL" id="SEM45017.1"/>
    </source>
</evidence>
<gene>
    <name evidence="13" type="ORF">SAMN05661044_05215</name>
</gene>
<evidence type="ECO:0000256" key="11">
    <source>
        <dbReference type="ARBA" id="ARBA00048366"/>
    </source>
</evidence>
<keyword evidence="6" id="KW-0819">tRNA processing</keyword>
<name>A0A1H7YI90_OLID1</name>
<evidence type="ECO:0000256" key="4">
    <source>
        <dbReference type="ARBA" id="ARBA00022490"/>
    </source>
</evidence>
<keyword evidence="9" id="KW-0067">ATP-binding</keyword>
<dbReference type="InterPro" id="IPR050156">
    <property type="entry name" value="TC-AMP_synthase_SUA5"/>
</dbReference>
<dbReference type="GO" id="GO:0008033">
    <property type="term" value="P:tRNA processing"/>
    <property type="evidence" value="ECO:0007669"/>
    <property type="project" value="UniProtKB-KW"/>
</dbReference>
<dbReference type="PANTHER" id="PTHR17490:SF16">
    <property type="entry name" value="THREONYLCARBAMOYL-AMP SYNTHASE"/>
    <property type="match status" value="1"/>
</dbReference>
<dbReference type="AlphaFoldDB" id="A0A1H7YI90"/>
<dbReference type="EC" id="2.7.7.87" evidence="3"/>
<dbReference type="EMBL" id="FOAF01000013">
    <property type="protein sequence ID" value="SEM45017.1"/>
    <property type="molecule type" value="Genomic_DNA"/>
</dbReference>
<keyword evidence="14" id="KW-1185">Reference proteome</keyword>
<keyword evidence="7" id="KW-0548">Nucleotidyltransferase</keyword>
<dbReference type="RefSeq" id="WP_238383892.1">
    <property type="nucleotide sequence ID" value="NZ_FOAF01000013.1"/>
</dbReference>
<evidence type="ECO:0000256" key="8">
    <source>
        <dbReference type="ARBA" id="ARBA00022741"/>
    </source>
</evidence>
<comment type="subcellular location">
    <subcellularLocation>
        <location evidence="1">Cytoplasm</location>
    </subcellularLocation>
</comment>
<dbReference type="GO" id="GO:0000049">
    <property type="term" value="F:tRNA binding"/>
    <property type="evidence" value="ECO:0007669"/>
    <property type="project" value="TreeGrafter"/>
</dbReference>